<dbReference type="InterPro" id="IPR001303">
    <property type="entry name" value="Aldolase_II/adducin_N"/>
</dbReference>
<dbReference type="GO" id="GO:0016832">
    <property type="term" value="F:aldehyde-lyase activity"/>
    <property type="evidence" value="ECO:0007669"/>
    <property type="project" value="TreeGrafter"/>
</dbReference>
<protein>
    <submittedName>
        <fullName evidence="4">Class II aldolase/adducin family protein</fullName>
    </submittedName>
</protein>
<dbReference type="Gene3D" id="3.40.225.10">
    <property type="entry name" value="Class II aldolase/adducin N-terminal domain"/>
    <property type="match status" value="1"/>
</dbReference>
<dbReference type="EMBL" id="CP084167">
    <property type="protein sequence ID" value="UJG43869.1"/>
    <property type="molecule type" value="Genomic_DNA"/>
</dbReference>
<evidence type="ECO:0000256" key="2">
    <source>
        <dbReference type="ARBA" id="ARBA00023239"/>
    </source>
</evidence>
<gene>
    <name evidence="4" type="ORF">K9W46_01465</name>
</gene>
<dbReference type="SUPFAM" id="SSF53639">
    <property type="entry name" value="AraD/HMP-PK domain-like"/>
    <property type="match status" value="1"/>
</dbReference>
<dbReference type="Pfam" id="PF00596">
    <property type="entry name" value="Aldolase_II"/>
    <property type="match status" value="1"/>
</dbReference>
<keyword evidence="2" id="KW-0456">Lyase</keyword>
<dbReference type="AlphaFoldDB" id="A0A9Y1BRF9"/>
<evidence type="ECO:0000256" key="1">
    <source>
        <dbReference type="ARBA" id="ARBA00022723"/>
    </source>
</evidence>
<accession>A0A9Y1BRF9</accession>
<dbReference type="InterPro" id="IPR036409">
    <property type="entry name" value="Aldolase_II/adducin_N_sf"/>
</dbReference>
<evidence type="ECO:0000313" key="4">
    <source>
        <dbReference type="EMBL" id="UJG43869.1"/>
    </source>
</evidence>
<dbReference type="InterPro" id="IPR050197">
    <property type="entry name" value="Aldolase_class_II_sugar_metab"/>
</dbReference>
<name>A0A9Y1BRF9_9ARCH</name>
<dbReference type="SMART" id="SM01007">
    <property type="entry name" value="Aldolase_II"/>
    <property type="match status" value="1"/>
</dbReference>
<organism evidence="4">
    <name type="scientific">Candidatus Heimdallarchaeum endolithica</name>
    <dbReference type="NCBI Taxonomy" id="2876572"/>
    <lineage>
        <taxon>Archaea</taxon>
        <taxon>Promethearchaeati</taxon>
        <taxon>Candidatus Heimdallarchaeota</taxon>
        <taxon>Candidatus Heimdallarchaeia (ex Rinke et al. 2021) (nom. nud.)</taxon>
        <taxon>Candidatus Heimdallarchaeales</taxon>
        <taxon>Candidatus Heimdallarchaeaceae</taxon>
        <taxon>Candidatus Heimdallarchaeum</taxon>
    </lineage>
</organism>
<sequence>MSYTEEYVGVKFRHVKEGELEFDSSLNEIALQLQKALSELPPETLEGVTGNISARLSDGILISATRSKLKNLMVPQDLSKVVENTLGGDIIRYYGSKIPSSETPMHLQVYQNRPDVRFCLHLHLPNLEKLQLLNRFPITKEAYPYGTWELAREATKALGSNDFVILRDHGILAVGNNLDDIIQKIISISQI</sequence>
<dbReference type="Proteomes" id="UP001200513">
    <property type="component" value="Chromosome"/>
</dbReference>
<proteinExistence type="predicted"/>
<dbReference type="GO" id="GO:0019323">
    <property type="term" value="P:pentose catabolic process"/>
    <property type="evidence" value="ECO:0007669"/>
    <property type="project" value="TreeGrafter"/>
</dbReference>
<keyword evidence="1" id="KW-0479">Metal-binding</keyword>
<dbReference type="PANTHER" id="PTHR22789">
    <property type="entry name" value="FUCULOSE PHOSPHATE ALDOLASE"/>
    <property type="match status" value="1"/>
</dbReference>
<dbReference type="GO" id="GO:0005829">
    <property type="term" value="C:cytosol"/>
    <property type="evidence" value="ECO:0007669"/>
    <property type="project" value="TreeGrafter"/>
</dbReference>
<dbReference type="GO" id="GO:0046872">
    <property type="term" value="F:metal ion binding"/>
    <property type="evidence" value="ECO:0007669"/>
    <property type="project" value="UniProtKB-KW"/>
</dbReference>
<evidence type="ECO:0000259" key="3">
    <source>
        <dbReference type="SMART" id="SM01007"/>
    </source>
</evidence>
<feature type="domain" description="Class II aldolase/adducin N-terminal" evidence="3">
    <location>
        <begin position="31"/>
        <end position="186"/>
    </location>
</feature>
<reference evidence="4" key="1">
    <citation type="journal article" date="2022" name="Nat. Microbiol.">
        <title>Unique mobile elements and scalable gene flow at the prokaryote-eukaryote boundary revealed by circularized Asgard archaea genomes.</title>
        <authorList>
            <person name="Wu F."/>
            <person name="Speth D.R."/>
            <person name="Philosof A."/>
            <person name="Cremiere A."/>
            <person name="Narayanan A."/>
            <person name="Barco R.A."/>
            <person name="Connon S.A."/>
            <person name="Amend J.P."/>
            <person name="Antoshechkin I.A."/>
            <person name="Orphan V.J."/>
        </authorList>
    </citation>
    <scope>NUCLEOTIDE SEQUENCE</scope>
    <source>
        <strain evidence="4">PR6</strain>
    </source>
</reference>
<dbReference type="PANTHER" id="PTHR22789:SF0">
    <property type="entry name" value="3-OXO-TETRONATE 4-PHOSPHATE DECARBOXYLASE-RELATED"/>
    <property type="match status" value="1"/>
</dbReference>